<sequence length="522" mass="56965">MAGGKSKPVIRRLGPFERLMCARNVLDTYIGTGVSCRYTVPATLVGPSAVEGLQQAFEQAVALTALEHPLMQAGLANEKSNKPAWTHLESIDLGHHITWVTSPAGEDYEGFLRSSARDLNDIQFVDSATRPGWRIVVTRPDDESPFIDVLFNWNHPYFDGTGGKIFHQTLLRVLNEQLSMGATAVPQLNDHILTTTTKPKDKLFIPPVEKLTPASATLPYMAKTIAHELSPAWLSKPDPADSSWAPTRLPAGVKYETIMRGFFIEPSALASILARCRARKTTLTALLHGISFVSLIPALQKRNIDVPATASETAISLRRFAKDAGKKTKKNPTGVDPEKSMVCCVSVFNHRFGETLTQDVKSASAKTGQDDASDAQRMAALENLLWAATDVAMGGINDRLRMGMKNEIMGLLGYGGDLQDYFKLLMKKPRHFAWLITNIGVIDGEPAASGDKPPQSVWGIQKARFTLSADITGPAYEVSTISVKGGELSVHVSWPRGMADDTIGDDLTVDLEKWLLFLAGTQ</sequence>
<dbReference type="InterPro" id="IPR052058">
    <property type="entry name" value="Alcohol_O-acetyltransferase"/>
</dbReference>
<evidence type="ECO:0000313" key="1">
    <source>
        <dbReference type="EMBL" id="KAH7347380.1"/>
    </source>
</evidence>
<dbReference type="InterPro" id="IPR023213">
    <property type="entry name" value="CAT-like_dom_sf"/>
</dbReference>
<keyword evidence="2" id="KW-1185">Reference proteome</keyword>
<dbReference type="EMBL" id="JAGPXD010000007">
    <property type="protein sequence ID" value="KAH7347380.1"/>
    <property type="molecule type" value="Genomic_DNA"/>
</dbReference>
<dbReference type="AlphaFoldDB" id="A0A8K0T9Z6"/>
<comment type="caution">
    <text evidence="1">The sequence shown here is derived from an EMBL/GenBank/DDBJ whole genome shotgun (WGS) entry which is preliminary data.</text>
</comment>
<organism evidence="1 2">
    <name type="scientific">Plectosphaerella cucumerina</name>
    <dbReference type="NCBI Taxonomy" id="40658"/>
    <lineage>
        <taxon>Eukaryota</taxon>
        <taxon>Fungi</taxon>
        <taxon>Dikarya</taxon>
        <taxon>Ascomycota</taxon>
        <taxon>Pezizomycotina</taxon>
        <taxon>Sordariomycetes</taxon>
        <taxon>Hypocreomycetidae</taxon>
        <taxon>Glomerellales</taxon>
        <taxon>Plectosphaerellaceae</taxon>
        <taxon>Plectosphaerella</taxon>
    </lineage>
</organism>
<reference evidence="1" key="1">
    <citation type="journal article" date="2021" name="Nat. Commun.">
        <title>Genetic determinants of endophytism in the Arabidopsis root mycobiome.</title>
        <authorList>
            <person name="Mesny F."/>
            <person name="Miyauchi S."/>
            <person name="Thiergart T."/>
            <person name="Pickel B."/>
            <person name="Atanasova L."/>
            <person name="Karlsson M."/>
            <person name="Huettel B."/>
            <person name="Barry K.W."/>
            <person name="Haridas S."/>
            <person name="Chen C."/>
            <person name="Bauer D."/>
            <person name="Andreopoulos W."/>
            <person name="Pangilinan J."/>
            <person name="LaButti K."/>
            <person name="Riley R."/>
            <person name="Lipzen A."/>
            <person name="Clum A."/>
            <person name="Drula E."/>
            <person name="Henrissat B."/>
            <person name="Kohler A."/>
            <person name="Grigoriev I.V."/>
            <person name="Martin F.M."/>
            <person name="Hacquard S."/>
        </authorList>
    </citation>
    <scope>NUCLEOTIDE SEQUENCE</scope>
    <source>
        <strain evidence="1">MPI-CAGE-AT-0016</strain>
    </source>
</reference>
<dbReference type="OrthoDB" id="2150604at2759"/>
<dbReference type="Proteomes" id="UP000813385">
    <property type="component" value="Unassembled WGS sequence"/>
</dbReference>
<dbReference type="Gene3D" id="3.30.559.10">
    <property type="entry name" value="Chloramphenicol acetyltransferase-like domain"/>
    <property type="match status" value="1"/>
</dbReference>
<dbReference type="PANTHER" id="PTHR28037">
    <property type="entry name" value="ALCOHOL O-ACETYLTRANSFERASE 1-RELATED"/>
    <property type="match status" value="1"/>
</dbReference>
<accession>A0A8K0T9Z6</accession>
<proteinExistence type="predicted"/>
<dbReference type="PANTHER" id="PTHR28037:SF1">
    <property type="entry name" value="ALCOHOL O-ACETYLTRANSFERASE 1-RELATED"/>
    <property type="match status" value="1"/>
</dbReference>
<gene>
    <name evidence="1" type="ORF">B0T11DRAFT_291221</name>
</gene>
<dbReference type="Pfam" id="PF07247">
    <property type="entry name" value="AATase"/>
    <property type="match status" value="1"/>
</dbReference>
<name>A0A8K0T9Z6_9PEZI</name>
<evidence type="ECO:0000313" key="2">
    <source>
        <dbReference type="Proteomes" id="UP000813385"/>
    </source>
</evidence>
<dbReference type="InterPro" id="IPR010828">
    <property type="entry name" value="Atf2/Sli1-like"/>
</dbReference>
<dbReference type="GO" id="GO:0008080">
    <property type="term" value="F:N-acetyltransferase activity"/>
    <property type="evidence" value="ECO:0007669"/>
    <property type="project" value="TreeGrafter"/>
</dbReference>
<evidence type="ECO:0008006" key="3">
    <source>
        <dbReference type="Google" id="ProtNLM"/>
    </source>
</evidence>
<protein>
    <recommendedName>
        <fullName evidence="3">Alcohol acetyltransferase</fullName>
    </recommendedName>
</protein>